<reference evidence="1" key="1">
    <citation type="journal article" date="2021" name="Proc. Natl. Acad. Sci. U.S.A.">
        <title>A Catalog of Tens of Thousands of Viruses from Human Metagenomes Reveals Hidden Associations with Chronic Diseases.</title>
        <authorList>
            <person name="Tisza M.J."/>
            <person name="Buck C.B."/>
        </authorList>
    </citation>
    <scope>NUCLEOTIDE SEQUENCE</scope>
    <source>
        <strain evidence="1">CtkfK18</strain>
    </source>
</reference>
<proteinExistence type="predicted"/>
<name>A0A8S5VGS3_9CAUD</name>
<organism evidence="1">
    <name type="scientific">Myoviridae sp. ctkfK18</name>
    <dbReference type="NCBI Taxonomy" id="2825165"/>
    <lineage>
        <taxon>Viruses</taxon>
        <taxon>Duplodnaviria</taxon>
        <taxon>Heunggongvirae</taxon>
        <taxon>Uroviricota</taxon>
        <taxon>Caudoviricetes</taxon>
    </lineage>
</organism>
<dbReference type="EMBL" id="BK016265">
    <property type="protein sequence ID" value="DAG05819.1"/>
    <property type="molecule type" value="Genomic_DNA"/>
</dbReference>
<protein>
    <submittedName>
        <fullName evidence="1">Uncharacterized protein</fullName>
    </submittedName>
</protein>
<evidence type="ECO:0000313" key="1">
    <source>
        <dbReference type="EMBL" id="DAG05819.1"/>
    </source>
</evidence>
<accession>A0A8S5VGS3</accession>
<sequence>MFRKSKRDRGEVIKKHFSEFSDYYKNWLMTTYNTPEIIELTREFEEFHKGDLLLRKMFYDARRFLSYNRFCSKQYRIYATVLYVMNRRIPEFLAVYNTPIGKFLTENGSASPLSQWNEHLQIMNDFLDRFTSERNHYFISNDFQHYSIAEQYMIANEVEELLAAKDGLYPLNRNNVN</sequence>